<evidence type="ECO:0000313" key="2">
    <source>
        <dbReference type="EMBL" id="WXC82138.1"/>
    </source>
</evidence>
<accession>A0ABZ2P4H5</accession>
<evidence type="ECO:0000313" key="3">
    <source>
        <dbReference type="Proteomes" id="UP001432046"/>
    </source>
</evidence>
<protein>
    <submittedName>
        <fullName evidence="2">Uncharacterized protein</fullName>
    </submittedName>
</protein>
<feature type="region of interest" description="Disordered" evidence="1">
    <location>
        <begin position="258"/>
        <end position="307"/>
    </location>
</feature>
<feature type="compositionally biased region" description="Low complexity" evidence="1">
    <location>
        <begin position="175"/>
        <end position="185"/>
    </location>
</feature>
<feature type="compositionally biased region" description="Basic and acidic residues" evidence="1">
    <location>
        <begin position="258"/>
        <end position="268"/>
    </location>
</feature>
<sequence length="1908" mass="207052">MTKPIPDLDDAANFMVGVGVRIVPAGVENGFVRASLILSPVAAASAAAACGKKVDIRQWPQRIEAMLQAADEDKPGNLEVALCPVKAGEALASPADDSTTFVRAFRAMFHEQPAKGRINDYATWVTAQRDKDVDEVTTMWERLIAPPKHEDWRTIVDALKQAGVGAQLGPLRSKPTPAAATTATTPPAPTPPGPPDIRGVGRGQAALLLSLERGRSLLARANLDLNRSGCADREDECNLAAPKVIRRTSYLTRAVREEAAAKGPKELQEAEDQALQKYEEMSQEDRKKRERDLLEDDMAPRNTEAKKAQAQLKEIHDKITGAATPREQRVAAYANLLKCATSLGVNQCFAAVTDASKEALAKAIDDSIGRHKDSVYEEDVVGREDPKRPNDLEKAYNKQQAARAPQTRLAGLQTQPSLARLFNFVVDILIPFDLFQGAAQSAKPFPERHGVGTVSQFGFLSAALVCRDSARRVWTTCKIRLVENNVTEKDDVWACTRNELDLFATLSGSPSDISVRDGLIANGALSQIDGVVHIAATRKTGETSKPEPRFDIISLDSAQAVENRQTVQVGSRPGTTPLVTLRTAGLALVDRWRETSALMQALSSIARNDNPAIQVVDADDLTVGYRLDVAVKSDKGTLEWRSLCNRWVKFGDSKNHVESLLARVIPDPERRLAFDSAIVVMAAKIQPGSGSQTATAHVDDTIAHWTGPPIGVDANSHDIDLSDNKLALQLGHCYSLSPDPDRLDQMPDGLKIPRQIFGGGYHFGLSPRLLGGVIRPFDGGRPYRPVTPKDPEVKLTDAEKNFAVLPSPTVGPRRFLRHERIEAPIVTTPLPILKRTFDKVVDGLRESADTIVVRSRPSEKGSDVFVPFDRTAEGKEIATSYRVVVPPSVSAEFADRHGVFDDSKALATFRDSGKWPWKGPPDGLADVSYDEPAGGFPVFGYSRSSQGGLEAQSAPLGKPTGDAVFRPRTATSERRDPYYPDPAAHYIVIALRDLAGRLLPGEPLVVPVRPADPGKAMAYPNVRPVAIEVVAIHKRTDRPASHGRILGLHTNRNDQYLRGAEVIAKPSMLGKVLLDGGDTIVSGKVEASRVRVALEPGESFEIDMWCVPADERQLARWFDAVESAALVASVDPATGQTCISCESFEQQLKKLKMDQLTDFVTRLGLSRAAANATICGPAQAKMPAGALRCIAELAYKMLLKHPTPELAARTTIVATHAIAQPLAAPKAQLQLSRVTAQTAATPAGADLAKQAVAVSGTVTVDRPTTGFFEVRAQGASLVSNAFDDEQRRRRTSDEVARGIWPRSPVTEDLMSVRDVYGFEVAADGVVKLASEQATLLRVDDDIAPPEPGATGMEDRDIGELQKDSKSPANAGNVVRVASPFTISDSRARILTMWAIAGSRNAACFRDEKGDISSDPATEMALPPQMQTVVLQATKAPAKVAALTILPAFSLQPGYRVEKTLHKFVVERKIRLRIRLRRPWFSSGEGERLGIVLWPPDIFKGRIAYSESSVARDYDVSRNEKADIDMKQFRDEDLGPGGGFVTRWGLDPIKGGGELGWLTPPAAFADLDKPHIDLGAGDVVLPPGAVYVPRASVPIPVEDGTGQRLQARLEAALLTFVPKFDLDHESWFCDVELRSGTAPEPFMRMGLVRYQPYAPAPLRVSEPIVEWLQIPQQRTVTVTLDPANPKLLKVSVAGTGAIHSASAPSGYDTGRIESWTQRPAMKITVLRRTTNGVDEVAELDKNSAGCVAGYSDRAEYVWMPRNQAEWEQALTVSNDSGKSRPRLAVRPDHPGPDSPLSWVTEFQLSENPLKPATAGTSYSVLVEEVQPMLPATYADEPIDSSVPAPKDREELTFSGPRFAALVELKLARPEPSVPAAPRPKAVTRAFSSIVKKRKRAKAPPKRIATTTGA</sequence>
<keyword evidence="3" id="KW-1185">Reference proteome</keyword>
<organism evidence="2 3">
    <name type="scientific">Bradyrhizobium septentrionale</name>
    <dbReference type="NCBI Taxonomy" id="1404411"/>
    <lineage>
        <taxon>Bacteria</taxon>
        <taxon>Pseudomonadati</taxon>
        <taxon>Pseudomonadota</taxon>
        <taxon>Alphaproteobacteria</taxon>
        <taxon>Hyphomicrobiales</taxon>
        <taxon>Nitrobacteraceae</taxon>
        <taxon>Bradyrhizobium</taxon>
    </lineage>
</organism>
<reference evidence="2" key="1">
    <citation type="journal article" date="2021" name="Int. J. Syst. Evol. Microbiol.">
        <title>Bradyrhizobium septentrionale sp. nov. (sv. septentrionale) and Bradyrhizobium quebecense sp. nov. (sv. septentrionale) associated with legumes native to Canada possess rearranged symbiosis genes and numerous insertion sequences.</title>
        <authorList>
            <person name="Bromfield E.S.P."/>
            <person name="Cloutier S."/>
        </authorList>
    </citation>
    <scope>NUCLEOTIDE SEQUENCE</scope>
    <source>
        <strain evidence="2">5S5</strain>
    </source>
</reference>
<feature type="compositionally biased region" description="Basic and acidic residues" evidence="1">
    <location>
        <begin position="277"/>
        <end position="292"/>
    </location>
</feature>
<feature type="region of interest" description="Disordered" evidence="1">
    <location>
        <begin position="166"/>
        <end position="200"/>
    </location>
</feature>
<feature type="region of interest" description="Disordered" evidence="1">
    <location>
        <begin position="1772"/>
        <end position="1793"/>
    </location>
</feature>
<gene>
    <name evidence="2" type="ORF">WDK88_11390</name>
</gene>
<dbReference type="EMBL" id="CP147711">
    <property type="protein sequence ID" value="WXC82138.1"/>
    <property type="molecule type" value="Genomic_DNA"/>
</dbReference>
<dbReference type="RefSeq" id="WP_338834454.1">
    <property type="nucleotide sequence ID" value="NZ_CP147711.1"/>
</dbReference>
<reference evidence="2" key="2">
    <citation type="submission" date="2024-03" db="EMBL/GenBank/DDBJ databases">
        <authorList>
            <person name="Bromfield E.S.P."/>
            <person name="Cloutier S."/>
        </authorList>
    </citation>
    <scope>NUCLEOTIDE SEQUENCE</scope>
    <source>
        <strain evidence="2">5S5</strain>
    </source>
</reference>
<feature type="region of interest" description="Disordered" evidence="1">
    <location>
        <begin position="1889"/>
        <end position="1908"/>
    </location>
</feature>
<proteinExistence type="predicted"/>
<feature type="compositionally biased region" description="Basic residues" evidence="1">
    <location>
        <begin position="1889"/>
        <end position="1899"/>
    </location>
</feature>
<name>A0ABZ2P4H5_9BRAD</name>
<dbReference type="Proteomes" id="UP001432046">
    <property type="component" value="Chromosome"/>
</dbReference>
<feature type="compositionally biased region" description="Pro residues" evidence="1">
    <location>
        <begin position="186"/>
        <end position="195"/>
    </location>
</feature>
<evidence type="ECO:0000256" key="1">
    <source>
        <dbReference type="SAM" id="MobiDB-lite"/>
    </source>
</evidence>